<dbReference type="RefSeq" id="WP_138081188.1">
    <property type="nucleotide sequence ID" value="NZ_VAJM01000015.1"/>
</dbReference>
<dbReference type="Proteomes" id="UP000305517">
    <property type="component" value="Unassembled WGS sequence"/>
</dbReference>
<dbReference type="OrthoDB" id="679894at2"/>
<gene>
    <name evidence="2" type="ORF">FDY95_22300</name>
</gene>
<comment type="caution">
    <text evidence="2">The sequence shown here is derived from an EMBL/GenBank/DDBJ whole genome shotgun (WGS) entry which is preliminary data.</text>
</comment>
<organism evidence="2 3">
    <name type="scientific">Hymenobacter jeollabukensis</name>
    <dbReference type="NCBI Taxonomy" id="2025313"/>
    <lineage>
        <taxon>Bacteria</taxon>
        <taxon>Pseudomonadati</taxon>
        <taxon>Bacteroidota</taxon>
        <taxon>Cytophagia</taxon>
        <taxon>Cytophagales</taxon>
        <taxon>Hymenobacteraceae</taxon>
        <taxon>Hymenobacter</taxon>
    </lineage>
</organism>
<reference evidence="2 3" key="1">
    <citation type="submission" date="2019-05" db="EMBL/GenBank/DDBJ databases">
        <title>Hymenobacter edaphi sp. nov., isolated from abandoned arsenic-contaminated farmland soil.</title>
        <authorList>
            <person name="Nie L."/>
        </authorList>
    </citation>
    <scope>NUCLEOTIDE SEQUENCE [LARGE SCALE GENOMIC DNA]</scope>
    <source>
        <strain evidence="2 3">1-3-3-8</strain>
    </source>
</reference>
<evidence type="ECO:0008006" key="4">
    <source>
        <dbReference type="Google" id="ProtNLM"/>
    </source>
</evidence>
<feature type="chain" id="PRO_5024381963" description="DUF4384 domain-containing protein" evidence="1">
    <location>
        <begin position="22"/>
        <end position="230"/>
    </location>
</feature>
<evidence type="ECO:0000313" key="2">
    <source>
        <dbReference type="EMBL" id="TLM88917.1"/>
    </source>
</evidence>
<dbReference type="AlphaFoldDB" id="A0A5R8WJ48"/>
<protein>
    <recommendedName>
        <fullName evidence="4">DUF4384 domain-containing protein</fullName>
    </recommendedName>
</protein>
<keyword evidence="1" id="KW-0732">Signal</keyword>
<evidence type="ECO:0000313" key="3">
    <source>
        <dbReference type="Proteomes" id="UP000305517"/>
    </source>
</evidence>
<dbReference type="PROSITE" id="PS51257">
    <property type="entry name" value="PROKAR_LIPOPROTEIN"/>
    <property type="match status" value="1"/>
</dbReference>
<dbReference type="EMBL" id="VAJM01000015">
    <property type="protein sequence ID" value="TLM88917.1"/>
    <property type="molecule type" value="Genomic_DNA"/>
</dbReference>
<keyword evidence="3" id="KW-1185">Reference proteome</keyword>
<sequence length="230" mass="24547">MLTLLKRPLLLAGLGLSFALAGCPSEGTVEPVQPRYEPGFGPSKEHPVGTPFTWPAGITLIGEPADDNRDCVQDALDQRHFLGVGGMVSVCLNLYNSTSQPINVVFPPGLVVVSQSERAQNGFVATRTSFEVPPGQHFFRLHTNCANGGTRQPSGGYRYEAQLLVTQHPGMQELLNLLAAKKINFEEYGGQDSPVAAAAAGPVGSAVGQVAFDKEISEQVRRELAALPPR</sequence>
<proteinExistence type="predicted"/>
<evidence type="ECO:0000256" key="1">
    <source>
        <dbReference type="SAM" id="SignalP"/>
    </source>
</evidence>
<accession>A0A5R8WJ48</accession>
<feature type="signal peptide" evidence="1">
    <location>
        <begin position="1"/>
        <end position="21"/>
    </location>
</feature>
<name>A0A5R8WJ48_9BACT</name>